<proteinExistence type="predicted"/>
<dbReference type="AlphaFoldDB" id="A0A6C0DP51"/>
<accession>A0A6C0DP51</accession>
<sequence length="259" mass="29897">MDWTVVIPSYNRVTTLKEKTLKVLQEYSIPKEKIVVFVANEEQKTLYEEGVGDSVGKIVVGVKGLSEVRNFIFDYFPKGTPLVSFDDDVRGFLEYDPKAKRKERRLRNLVKVFDRGFEECKKAGARLWGVYPVPNGFFMKPTVTTDLKFIIGSFWGCFNPGSEIQLKLGGEKEDYQRTIQFWEKDGAVVRLNFISPKTAYYKEPGGMQEGNRKAKQKKTVKAMLKKWPQYIKENPSRKSGYPEIRLLKQKNVTKKAKKV</sequence>
<evidence type="ECO:0000313" key="1">
    <source>
        <dbReference type="EMBL" id="QHT18323.1"/>
    </source>
</evidence>
<organism evidence="1">
    <name type="scientific">viral metagenome</name>
    <dbReference type="NCBI Taxonomy" id="1070528"/>
    <lineage>
        <taxon>unclassified sequences</taxon>
        <taxon>metagenomes</taxon>
        <taxon>organismal metagenomes</taxon>
    </lineage>
</organism>
<name>A0A6C0DP51_9ZZZZ</name>
<dbReference type="EMBL" id="MN739654">
    <property type="protein sequence ID" value="QHT18323.1"/>
    <property type="molecule type" value="Genomic_DNA"/>
</dbReference>
<reference evidence="1" key="1">
    <citation type="journal article" date="2020" name="Nature">
        <title>Giant virus diversity and host interactions through global metagenomics.</title>
        <authorList>
            <person name="Schulz F."/>
            <person name="Roux S."/>
            <person name="Paez-Espino D."/>
            <person name="Jungbluth S."/>
            <person name="Walsh D.A."/>
            <person name="Denef V.J."/>
            <person name="McMahon K.D."/>
            <person name="Konstantinidis K.T."/>
            <person name="Eloe-Fadrosh E.A."/>
            <person name="Kyrpides N.C."/>
            <person name="Woyke T."/>
        </authorList>
    </citation>
    <scope>NUCLEOTIDE SEQUENCE</scope>
    <source>
        <strain evidence="1">GVMAG-M-3300023174-46</strain>
    </source>
</reference>
<protein>
    <recommendedName>
        <fullName evidence="2">Glycosyltransferase</fullName>
    </recommendedName>
</protein>
<evidence type="ECO:0008006" key="2">
    <source>
        <dbReference type="Google" id="ProtNLM"/>
    </source>
</evidence>